<protein>
    <submittedName>
        <fullName evidence="1">Uncharacterized protein</fullName>
    </submittedName>
</protein>
<dbReference type="Proteomes" id="UP000043437">
    <property type="component" value="Unassembled WGS sequence"/>
</dbReference>
<evidence type="ECO:0000313" key="2">
    <source>
        <dbReference type="Proteomes" id="UP000043437"/>
    </source>
</evidence>
<dbReference type="AlphaFoldDB" id="A0A0K2Y2S6"/>
<accession>A0A0K2Y2S6</accession>
<dbReference type="EMBL" id="CDMG01000009">
    <property type="protein sequence ID" value="CRF52622.1"/>
    <property type="molecule type" value="Genomic_DNA"/>
</dbReference>
<proteinExistence type="predicted"/>
<gene>
    <name evidence="1" type="ORF">HAL07_10870</name>
</gene>
<reference evidence="2" key="1">
    <citation type="submission" date="2014-12" db="EMBL/GenBank/DDBJ databases">
        <authorList>
            <person name="Jaenicke S."/>
        </authorList>
    </citation>
    <scope>NUCLEOTIDE SEQUENCE [LARGE SCALE GENOMIC DNA]</scope>
</reference>
<evidence type="ECO:0000313" key="1">
    <source>
        <dbReference type="EMBL" id="CRF52622.1"/>
    </source>
</evidence>
<organism evidence="1 2">
    <name type="scientific">Helicobacter ailurogastricus</name>
    <dbReference type="NCBI Taxonomy" id="1578720"/>
    <lineage>
        <taxon>Bacteria</taxon>
        <taxon>Pseudomonadati</taxon>
        <taxon>Campylobacterota</taxon>
        <taxon>Epsilonproteobacteria</taxon>
        <taxon>Campylobacterales</taxon>
        <taxon>Helicobacteraceae</taxon>
        <taxon>Helicobacter</taxon>
    </lineage>
</organism>
<name>A0A0K2Y2S6_9HELI</name>
<sequence>MGWVGAVSAICQIHIPKGFLGVVSCVGCGLLSGSVNTH</sequence>